<dbReference type="CDD" id="cd06222">
    <property type="entry name" value="RNase_H_like"/>
    <property type="match status" value="1"/>
</dbReference>
<dbReference type="InterPro" id="IPR002156">
    <property type="entry name" value="RNaseH_domain"/>
</dbReference>
<dbReference type="PANTHER" id="PTHR47723">
    <property type="entry name" value="OS05G0353850 PROTEIN"/>
    <property type="match status" value="1"/>
</dbReference>
<dbReference type="Gene3D" id="3.30.420.10">
    <property type="entry name" value="Ribonuclease H-like superfamily/Ribonuclease H"/>
    <property type="match status" value="1"/>
</dbReference>
<proteinExistence type="predicted"/>
<reference evidence="2" key="1">
    <citation type="submission" date="2022-12" db="EMBL/GenBank/DDBJ databases">
        <title>Draft genome assemblies for two species of Escallonia (Escalloniales).</title>
        <authorList>
            <person name="Chanderbali A."/>
            <person name="Dervinis C."/>
            <person name="Anghel I."/>
            <person name="Soltis D."/>
            <person name="Soltis P."/>
            <person name="Zapata F."/>
        </authorList>
    </citation>
    <scope>NUCLEOTIDE SEQUENCE</scope>
    <source>
        <strain evidence="2">UCBG64.0493</strain>
        <tissue evidence="2">Leaf</tissue>
    </source>
</reference>
<dbReference type="EMBL" id="JAVXUP010001619">
    <property type="protein sequence ID" value="KAK3009696.1"/>
    <property type="molecule type" value="Genomic_DNA"/>
</dbReference>
<name>A0AA88VIN1_9ASTE</name>
<sequence length="177" mass="20387">MLKAPIRFVCWRDYVGEILEEELEGRGDLEGSSKEWAILNMDGSYYDPAFKNVCSGCGWIIRDAYGRVRTMASRKLEVGNPLASEAYGLYYGLVEAKGLGVERLLVLLDSWSLEKSVRMEMNVPKYLRLVVSLITEVMKDFLRVKIFVILRETNFSADYLAKRGARRYKKEVILQIR</sequence>
<accession>A0AA88VIN1</accession>
<feature type="domain" description="RNase H type-1" evidence="1">
    <location>
        <begin position="50"/>
        <end position="163"/>
    </location>
</feature>
<protein>
    <recommendedName>
        <fullName evidence="1">RNase H type-1 domain-containing protein</fullName>
    </recommendedName>
</protein>
<dbReference type="Proteomes" id="UP001188597">
    <property type="component" value="Unassembled WGS sequence"/>
</dbReference>
<comment type="caution">
    <text evidence="2">The sequence shown here is derived from an EMBL/GenBank/DDBJ whole genome shotgun (WGS) entry which is preliminary data.</text>
</comment>
<dbReference type="GO" id="GO:0003676">
    <property type="term" value="F:nucleic acid binding"/>
    <property type="evidence" value="ECO:0007669"/>
    <property type="project" value="InterPro"/>
</dbReference>
<evidence type="ECO:0000313" key="3">
    <source>
        <dbReference type="Proteomes" id="UP001188597"/>
    </source>
</evidence>
<dbReference type="AlphaFoldDB" id="A0AA88VIN1"/>
<gene>
    <name evidence="2" type="ORF">RJ639_014802</name>
</gene>
<dbReference type="GO" id="GO:0004523">
    <property type="term" value="F:RNA-DNA hybrid ribonuclease activity"/>
    <property type="evidence" value="ECO:0007669"/>
    <property type="project" value="InterPro"/>
</dbReference>
<dbReference type="InterPro" id="IPR053151">
    <property type="entry name" value="RNase_H-like"/>
</dbReference>
<evidence type="ECO:0000313" key="2">
    <source>
        <dbReference type="EMBL" id="KAK3009696.1"/>
    </source>
</evidence>
<organism evidence="2 3">
    <name type="scientific">Escallonia herrerae</name>
    <dbReference type="NCBI Taxonomy" id="1293975"/>
    <lineage>
        <taxon>Eukaryota</taxon>
        <taxon>Viridiplantae</taxon>
        <taxon>Streptophyta</taxon>
        <taxon>Embryophyta</taxon>
        <taxon>Tracheophyta</taxon>
        <taxon>Spermatophyta</taxon>
        <taxon>Magnoliopsida</taxon>
        <taxon>eudicotyledons</taxon>
        <taxon>Gunneridae</taxon>
        <taxon>Pentapetalae</taxon>
        <taxon>asterids</taxon>
        <taxon>campanulids</taxon>
        <taxon>Escalloniales</taxon>
        <taxon>Escalloniaceae</taxon>
        <taxon>Escallonia</taxon>
    </lineage>
</organism>
<dbReference type="InterPro" id="IPR012337">
    <property type="entry name" value="RNaseH-like_sf"/>
</dbReference>
<dbReference type="InterPro" id="IPR044730">
    <property type="entry name" value="RNase_H-like_dom_plant"/>
</dbReference>
<dbReference type="SUPFAM" id="SSF53098">
    <property type="entry name" value="Ribonuclease H-like"/>
    <property type="match status" value="1"/>
</dbReference>
<dbReference type="Pfam" id="PF13456">
    <property type="entry name" value="RVT_3"/>
    <property type="match status" value="1"/>
</dbReference>
<keyword evidence="3" id="KW-1185">Reference proteome</keyword>
<dbReference type="InterPro" id="IPR036397">
    <property type="entry name" value="RNaseH_sf"/>
</dbReference>
<evidence type="ECO:0000259" key="1">
    <source>
        <dbReference type="Pfam" id="PF13456"/>
    </source>
</evidence>
<dbReference type="PANTHER" id="PTHR47723:SF19">
    <property type="entry name" value="POLYNUCLEOTIDYL TRANSFERASE, RIBONUCLEASE H-LIKE SUPERFAMILY PROTEIN"/>
    <property type="match status" value="1"/>
</dbReference>